<comment type="catalytic activity">
    <reaction evidence="9 10 11">
        <text>Hydrolysis of proteins in presence of ATP.</text>
        <dbReference type="EC" id="3.4.21.53"/>
    </reaction>
</comment>
<dbReference type="InterPro" id="IPR015947">
    <property type="entry name" value="PUA-like_sf"/>
</dbReference>
<evidence type="ECO:0000313" key="17">
    <source>
        <dbReference type="Proteomes" id="UP000562492"/>
    </source>
</evidence>
<dbReference type="EMBL" id="JACHKZ010000009">
    <property type="protein sequence ID" value="MBB6577737.1"/>
    <property type="molecule type" value="Genomic_DNA"/>
</dbReference>
<dbReference type="InterPro" id="IPR003959">
    <property type="entry name" value="ATPase_AAA_core"/>
</dbReference>
<dbReference type="GO" id="GO:0006508">
    <property type="term" value="P:proteolysis"/>
    <property type="evidence" value="ECO:0007669"/>
    <property type="project" value="UniProtKB-KW"/>
</dbReference>
<dbReference type="InterPro" id="IPR046336">
    <property type="entry name" value="Lon_prtase_N_sf"/>
</dbReference>
<dbReference type="InterPro" id="IPR004815">
    <property type="entry name" value="Lon_bac/euk-typ"/>
</dbReference>
<evidence type="ECO:0000313" key="16">
    <source>
        <dbReference type="EMBL" id="MBB6577737.1"/>
    </source>
</evidence>
<dbReference type="InterPro" id="IPR003111">
    <property type="entry name" value="Lon_prtase_N"/>
</dbReference>
<dbReference type="GO" id="GO:0004252">
    <property type="term" value="F:serine-type endopeptidase activity"/>
    <property type="evidence" value="ECO:0007669"/>
    <property type="project" value="UniProtKB-EC"/>
</dbReference>
<accession>A0ABR6REZ8</accession>
<dbReference type="SUPFAM" id="SSF88697">
    <property type="entry name" value="PUA domain-like"/>
    <property type="match status" value="1"/>
</dbReference>
<evidence type="ECO:0000256" key="8">
    <source>
        <dbReference type="ARBA" id="ARBA00023016"/>
    </source>
</evidence>
<evidence type="ECO:0000259" key="14">
    <source>
        <dbReference type="PROSITE" id="PS51786"/>
    </source>
</evidence>
<evidence type="ECO:0000256" key="7">
    <source>
        <dbReference type="ARBA" id="ARBA00022840"/>
    </source>
</evidence>
<dbReference type="InterPro" id="IPR003593">
    <property type="entry name" value="AAA+_ATPase"/>
</dbReference>
<dbReference type="InterPro" id="IPR027417">
    <property type="entry name" value="P-loop_NTPase"/>
</dbReference>
<dbReference type="PROSITE" id="PS51786">
    <property type="entry name" value="LON_PROTEOLYTIC"/>
    <property type="match status" value="1"/>
</dbReference>
<feature type="domain" description="Lon N-terminal" evidence="15">
    <location>
        <begin position="14"/>
        <end position="209"/>
    </location>
</feature>
<evidence type="ECO:0000256" key="1">
    <source>
        <dbReference type="ARBA" id="ARBA00004496"/>
    </source>
</evidence>
<keyword evidence="8 9" id="KW-0346">Stress response</keyword>
<dbReference type="SMART" id="SM00464">
    <property type="entry name" value="LON"/>
    <property type="match status" value="1"/>
</dbReference>
<evidence type="ECO:0000256" key="4">
    <source>
        <dbReference type="ARBA" id="ARBA00022741"/>
    </source>
</evidence>
<dbReference type="SUPFAM" id="SSF54211">
    <property type="entry name" value="Ribosomal protein S5 domain 2-like"/>
    <property type="match status" value="1"/>
</dbReference>
<dbReference type="Pfam" id="PF00004">
    <property type="entry name" value="AAA"/>
    <property type="match status" value="1"/>
</dbReference>
<keyword evidence="7 9" id="KW-0067">ATP-binding</keyword>
<dbReference type="PROSITE" id="PS51787">
    <property type="entry name" value="LON_N"/>
    <property type="match status" value="1"/>
</dbReference>
<gene>
    <name evidence="9" type="primary">lon</name>
    <name evidence="16" type="ORF">HNP33_001795</name>
</gene>
<dbReference type="Gene3D" id="1.10.8.60">
    <property type="match status" value="1"/>
</dbReference>
<evidence type="ECO:0000256" key="12">
    <source>
        <dbReference type="RuleBase" id="RU000591"/>
    </source>
</evidence>
<dbReference type="Gene3D" id="1.20.5.5270">
    <property type="match status" value="1"/>
</dbReference>
<dbReference type="InterPro" id="IPR054594">
    <property type="entry name" value="Lon_lid"/>
</dbReference>
<dbReference type="SMART" id="SM00382">
    <property type="entry name" value="AAA"/>
    <property type="match status" value="1"/>
</dbReference>
<dbReference type="InterPro" id="IPR008268">
    <property type="entry name" value="Peptidase_S16_AS"/>
</dbReference>
<evidence type="ECO:0000256" key="11">
    <source>
        <dbReference type="PROSITE-ProRule" id="PRU01122"/>
    </source>
</evidence>
<dbReference type="Gene3D" id="3.40.50.300">
    <property type="entry name" value="P-loop containing nucleotide triphosphate hydrolases"/>
    <property type="match status" value="1"/>
</dbReference>
<evidence type="ECO:0000259" key="15">
    <source>
        <dbReference type="PROSITE" id="PS51787"/>
    </source>
</evidence>
<comment type="function">
    <text evidence="9">ATP-dependent serine protease that mediates the selective degradation of mutant and abnormal proteins as well as certain short-lived regulatory proteins. Required for cellular homeostasis and for survival from DNA damage and developmental changes induced by stress. Degrades polypeptides processively to yield small peptide fragments that are 5 to 10 amino acids long. Binds to DNA in a double-stranded, site-specific manner.</text>
</comment>
<dbReference type="Pfam" id="PF22667">
    <property type="entry name" value="Lon_lid"/>
    <property type="match status" value="1"/>
</dbReference>
<dbReference type="InterPro" id="IPR027065">
    <property type="entry name" value="Lon_Prtase"/>
</dbReference>
<dbReference type="Pfam" id="PF02190">
    <property type="entry name" value="LON_substr_bdg"/>
    <property type="match status" value="1"/>
</dbReference>
<dbReference type="NCBIfam" id="TIGR00763">
    <property type="entry name" value="lon"/>
    <property type="match status" value="1"/>
</dbReference>
<comment type="subunit">
    <text evidence="9 10">Homohexamer. Organized in a ring with a central cavity.</text>
</comment>
<protein>
    <recommendedName>
        <fullName evidence="9 10">Lon protease</fullName>
        <ecNumber evidence="9 10">3.4.21.53</ecNumber>
    </recommendedName>
    <alternativeName>
        <fullName evidence="9">ATP-dependent protease La</fullName>
    </alternativeName>
</protein>
<keyword evidence="2 9" id="KW-0963">Cytoplasm</keyword>
<sequence length="816" mass="89556">MSDTQSLTTFPSELPMLPLRDVVVFPHMVIPLFVGRPKSIKALETAMEADRKIMLVAQKTAAKDDPSVADMFDVGCVSTILQMLKLPDGTVKVLVEGVQRAQVVEIAEGEEYFTAKVAPVEPGDAAEKASEIEALRRAVMQQFDQYVKLNKKIPSEILTSIAGLEDAGRLADTIAAHLPLKLENKQAVLELQNVQDRLENLYDQLEREVDILNVDKKIRGRVKKQMEKSQRDFYLNEQVKAIQKELGEGEDGADLEELEKKIQLAKMPQEARKKAEAELKKLKLMSPMSAEASVVRNFLETLTNLPWSKKTKVKKDLVAAEEVLNADHYGLEKVKDRILEYLAVQQRVDKVKAPILCLVGPPGVGKTSLGQSIAKATGRKYVRMALGGMRDEAEIRGHRRTYIGAMPGKVLQSLTKVGTRNPLFLLDEIDKLGMDFRGDPSSALLEVLDPEQNSKFGDHYVEVDFDLSDVMFVATSNSMNIPPALLDRMEVIRLSGYTEDEKTNIAMRYLLPKQIENNGVKDGELELREDAVRDIVRYYTREAGVRSLERELSKICRKVVKNIQLGKVQAPVLVTADNLPDYLGVRKFTYGHAEQKNQVGQVVGLAWTEVGGDLLTIEAAAMPGKGVINRTGSLGDVMKESVEAARTVVRSRARSLGIRDDVFEKRDIHIHVPDGATPKDGPSAGAAMTTALVSALSGIPVRADVAMTGEITLRGEVTAIGGLKEKLLAALRGGIKTVLIPEENVKDLAEIPDNVKSALEIVPVRWIDKVLDIALEAKPAPLTDEAAADTPVVPAVAVAATAAKAEPARRSRAVKH</sequence>
<dbReference type="PROSITE" id="PS01046">
    <property type="entry name" value="LON_SER"/>
    <property type="match status" value="1"/>
</dbReference>
<dbReference type="Pfam" id="PF05362">
    <property type="entry name" value="Lon_C"/>
    <property type="match status" value="1"/>
</dbReference>
<comment type="similarity">
    <text evidence="9 10 11 12">Belongs to the peptidase S16 family.</text>
</comment>
<evidence type="ECO:0000256" key="9">
    <source>
        <dbReference type="HAMAP-Rule" id="MF_01973"/>
    </source>
</evidence>
<dbReference type="InterPro" id="IPR020568">
    <property type="entry name" value="Ribosomal_Su5_D2-typ_SF"/>
</dbReference>
<dbReference type="CDD" id="cd19500">
    <property type="entry name" value="RecA-like_Lon"/>
    <property type="match status" value="1"/>
</dbReference>
<dbReference type="Gene3D" id="3.30.230.10">
    <property type="match status" value="1"/>
</dbReference>
<dbReference type="SUPFAM" id="SSF52540">
    <property type="entry name" value="P-loop containing nucleoside triphosphate hydrolases"/>
    <property type="match status" value="1"/>
</dbReference>
<dbReference type="NCBIfam" id="NF008053">
    <property type="entry name" value="PRK10787.1"/>
    <property type="match status" value="1"/>
</dbReference>
<reference evidence="16 17" key="1">
    <citation type="submission" date="2020-08" db="EMBL/GenBank/DDBJ databases">
        <title>Functional genomics of gut bacteria from endangered species of beetles.</title>
        <authorList>
            <person name="Carlos-Shanley C."/>
        </authorList>
    </citation>
    <scope>NUCLEOTIDE SEQUENCE [LARGE SCALE GENOMIC DNA]</scope>
    <source>
        <strain evidence="16 17">S00124</strain>
    </source>
</reference>
<organism evidence="16 17">
    <name type="scientific">Comamonas odontotermitis</name>
    <dbReference type="NCBI Taxonomy" id="379895"/>
    <lineage>
        <taxon>Bacteria</taxon>
        <taxon>Pseudomonadati</taxon>
        <taxon>Pseudomonadota</taxon>
        <taxon>Betaproteobacteria</taxon>
        <taxon>Burkholderiales</taxon>
        <taxon>Comamonadaceae</taxon>
        <taxon>Comamonas</taxon>
    </lineage>
</organism>
<dbReference type="HAMAP" id="MF_01973">
    <property type="entry name" value="lon_bact"/>
    <property type="match status" value="1"/>
</dbReference>
<keyword evidence="4 9" id="KW-0547">Nucleotide-binding</keyword>
<name>A0ABR6REZ8_9BURK</name>
<evidence type="ECO:0000256" key="6">
    <source>
        <dbReference type="ARBA" id="ARBA00022825"/>
    </source>
</evidence>
<dbReference type="RefSeq" id="WP_184707492.1">
    <property type="nucleotide sequence ID" value="NZ_JACHKZ010000009.1"/>
</dbReference>
<dbReference type="PANTHER" id="PTHR10046">
    <property type="entry name" value="ATP DEPENDENT LON PROTEASE FAMILY MEMBER"/>
    <property type="match status" value="1"/>
</dbReference>
<evidence type="ECO:0000256" key="5">
    <source>
        <dbReference type="ARBA" id="ARBA00022801"/>
    </source>
</evidence>
<keyword evidence="3 9" id="KW-0645">Protease</keyword>
<feature type="active site" evidence="9 11">
    <location>
        <position position="683"/>
    </location>
</feature>
<dbReference type="InterPro" id="IPR027543">
    <property type="entry name" value="Lon_bac"/>
</dbReference>
<evidence type="ECO:0000256" key="3">
    <source>
        <dbReference type="ARBA" id="ARBA00022670"/>
    </source>
</evidence>
<comment type="induction">
    <text evidence="9">By heat shock.</text>
</comment>
<evidence type="ECO:0000256" key="13">
    <source>
        <dbReference type="SAM" id="Coils"/>
    </source>
</evidence>
<dbReference type="Gene3D" id="1.20.58.1480">
    <property type="match status" value="1"/>
</dbReference>
<evidence type="ECO:0000256" key="10">
    <source>
        <dbReference type="PIRNR" id="PIRNR001174"/>
    </source>
</evidence>
<dbReference type="PIRSF" id="PIRSF001174">
    <property type="entry name" value="Lon_proteas"/>
    <property type="match status" value="1"/>
</dbReference>
<keyword evidence="17" id="KW-1185">Reference proteome</keyword>
<comment type="caution">
    <text evidence="16">The sequence shown here is derived from an EMBL/GenBank/DDBJ whole genome shotgun (WGS) entry which is preliminary data.</text>
</comment>
<dbReference type="InterPro" id="IPR014721">
    <property type="entry name" value="Ribsml_uS5_D2-typ_fold_subgr"/>
</dbReference>
<feature type="domain" description="Lon proteolytic" evidence="14">
    <location>
        <begin position="596"/>
        <end position="777"/>
    </location>
</feature>
<dbReference type="EC" id="3.4.21.53" evidence="9 10"/>
<dbReference type="Gene3D" id="2.30.130.40">
    <property type="entry name" value="LON domain-like"/>
    <property type="match status" value="1"/>
</dbReference>
<dbReference type="Proteomes" id="UP000562492">
    <property type="component" value="Unassembled WGS sequence"/>
</dbReference>
<feature type="binding site" evidence="9">
    <location>
        <begin position="360"/>
        <end position="367"/>
    </location>
    <ligand>
        <name>ATP</name>
        <dbReference type="ChEBI" id="CHEBI:30616"/>
    </ligand>
</feature>
<comment type="subcellular location">
    <subcellularLocation>
        <location evidence="1 9 10">Cytoplasm</location>
    </subcellularLocation>
</comment>
<dbReference type="PRINTS" id="PR00830">
    <property type="entry name" value="ENDOLAPTASE"/>
</dbReference>
<keyword evidence="6 9" id="KW-0720">Serine protease</keyword>
<feature type="active site" evidence="9 11">
    <location>
        <position position="726"/>
    </location>
</feature>
<keyword evidence="5 9" id="KW-0378">Hydrolase</keyword>
<evidence type="ECO:0000256" key="2">
    <source>
        <dbReference type="ARBA" id="ARBA00022490"/>
    </source>
</evidence>
<keyword evidence="13" id="KW-0175">Coiled coil</keyword>
<feature type="coiled-coil region" evidence="13">
    <location>
        <begin position="184"/>
        <end position="215"/>
    </location>
</feature>
<dbReference type="InterPro" id="IPR008269">
    <property type="entry name" value="Lon_proteolytic"/>
</dbReference>
<proteinExistence type="evidence at transcript level"/>